<dbReference type="PROSITE" id="PS00108">
    <property type="entry name" value="PROTEIN_KINASE_ST"/>
    <property type="match status" value="1"/>
</dbReference>
<sequence length="556" mass="62425">MDPNFLDLAKGAIGEALDLTAGEKEQLLKLNKLQCKYVAHKLSETREILQSVESVEAGSSTDVFERCEAALKQELYRVVTDALSLIKESCGEDWLRAAIRQRSDKSSEDFAEICYDLHWVTSLLCISLQTAASSQDVILAPEDCDGRLGALDVFKLETAANQDRQDLRSNLDLLREGHVCDASCALPRAEKCLAAIFLKRLVHTQTALVADPLKKKIPSLVWRVHPQDLPEVIFIARGAFGEVYKTKWLGEQYAKKVFREVYSESFNTEFEILADLRHPHVVRIVCWAKEKQDYSLVMDLMQEDLYHFLNPADTGSNHSDAGSNDSRDDNWMGSYASDDDDVSASMTAAAVPSSTPEAAVVPLLSMTAAVDLMLQVARGLKYLHSKRIVHRDVKSSNILVKPLTGVPELEYKEGYLSAKLADFGTSKTKISSTRYTDPTKNIGTTLWMAPEVFSIDSGAVVPGPQLPAYPFKADVYSFAIVCYEILTRKRPFEGEKMGDLRQRIKVDRLRPELPERCPTRLASLVQRCWEHNPRERPDFPEICRELRYMKGLLLTG</sequence>
<keyword evidence="3" id="KW-1185">Reference proteome</keyword>
<dbReference type="Gene3D" id="3.30.200.20">
    <property type="entry name" value="Phosphorylase Kinase, domain 1"/>
    <property type="match status" value="1"/>
</dbReference>
<dbReference type="Proteomes" id="UP001497444">
    <property type="component" value="Chromosome 3"/>
</dbReference>
<proteinExistence type="predicted"/>
<organism evidence="2 3">
    <name type="scientific">Sphagnum jensenii</name>
    <dbReference type="NCBI Taxonomy" id="128206"/>
    <lineage>
        <taxon>Eukaryota</taxon>
        <taxon>Viridiplantae</taxon>
        <taxon>Streptophyta</taxon>
        <taxon>Embryophyta</taxon>
        <taxon>Bryophyta</taxon>
        <taxon>Sphagnophytina</taxon>
        <taxon>Sphagnopsida</taxon>
        <taxon>Sphagnales</taxon>
        <taxon>Sphagnaceae</taxon>
        <taxon>Sphagnum</taxon>
    </lineage>
</organism>
<accession>A0ABP0WVE0</accession>
<dbReference type="SUPFAM" id="SSF56112">
    <property type="entry name" value="Protein kinase-like (PK-like)"/>
    <property type="match status" value="1"/>
</dbReference>
<dbReference type="PANTHER" id="PTHR44329">
    <property type="entry name" value="SERINE/THREONINE-PROTEIN KINASE TNNI3K-RELATED"/>
    <property type="match status" value="1"/>
</dbReference>
<evidence type="ECO:0000313" key="2">
    <source>
        <dbReference type="EMBL" id="CAK9270816.1"/>
    </source>
</evidence>
<name>A0ABP0WVE0_9BRYO</name>
<protein>
    <recommendedName>
        <fullName evidence="1">Protein kinase domain-containing protein</fullName>
    </recommendedName>
</protein>
<dbReference type="InterPro" id="IPR001245">
    <property type="entry name" value="Ser-Thr/Tyr_kinase_cat_dom"/>
</dbReference>
<dbReference type="SMART" id="SM00220">
    <property type="entry name" value="S_TKc"/>
    <property type="match status" value="1"/>
</dbReference>
<evidence type="ECO:0000259" key="1">
    <source>
        <dbReference type="PROSITE" id="PS50011"/>
    </source>
</evidence>
<dbReference type="InterPro" id="IPR008271">
    <property type="entry name" value="Ser/Thr_kinase_AS"/>
</dbReference>
<dbReference type="PROSITE" id="PS50011">
    <property type="entry name" value="PROTEIN_KINASE_DOM"/>
    <property type="match status" value="1"/>
</dbReference>
<dbReference type="InterPro" id="IPR051681">
    <property type="entry name" value="Ser/Thr_Kinases-Pseudokinases"/>
</dbReference>
<evidence type="ECO:0000313" key="3">
    <source>
        <dbReference type="Proteomes" id="UP001497444"/>
    </source>
</evidence>
<dbReference type="InterPro" id="IPR000719">
    <property type="entry name" value="Prot_kinase_dom"/>
</dbReference>
<gene>
    <name evidence="2" type="ORF">CSSPJE1EN1_LOCUS16294</name>
</gene>
<dbReference type="PANTHER" id="PTHR44329:SF260">
    <property type="entry name" value="PROTEIN KINASE DOMAIN-CONTAINING PROTEIN"/>
    <property type="match status" value="1"/>
</dbReference>
<dbReference type="Gene3D" id="1.10.510.10">
    <property type="entry name" value="Transferase(Phosphotransferase) domain 1"/>
    <property type="match status" value="1"/>
</dbReference>
<dbReference type="EMBL" id="OZ020098">
    <property type="protein sequence ID" value="CAK9270816.1"/>
    <property type="molecule type" value="Genomic_DNA"/>
</dbReference>
<dbReference type="Pfam" id="PF07714">
    <property type="entry name" value="PK_Tyr_Ser-Thr"/>
    <property type="match status" value="1"/>
</dbReference>
<dbReference type="InterPro" id="IPR011009">
    <property type="entry name" value="Kinase-like_dom_sf"/>
</dbReference>
<reference evidence="2" key="1">
    <citation type="submission" date="2024-02" db="EMBL/GenBank/DDBJ databases">
        <authorList>
            <consortium name="ELIXIR-Norway"/>
            <consortium name="Elixir Norway"/>
        </authorList>
    </citation>
    <scope>NUCLEOTIDE SEQUENCE</scope>
</reference>
<feature type="domain" description="Protein kinase" evidence="1">
    <location>
        <begin position="229"/>
        <end position="549"/>
    </location>
</feature>